<gene>
    <name evidence="1" type="ORF">SAMN04487937_2997</name>
</gene>
<reference evidence="2" key="1">
    <citation type="submission" date="2016-10" db="EMBL/GenBank/DDBJ databases">
        <authorList>
            <person name="Varghese N."/>
            <person name="Submissions S."/>
        </authorList>
    </citation>
    <scope>NUCLEOTIDE SEQUENCE [LARGE SCALE GENOMIC DNA]</scope>
    <source>
        <strain evidence="2">RD 26</strain>
    </source>
</reference>
<dbReference type="AlphaFoldDB" id="A0A1I6HZB3"/>
<sequence length="78" mass="8823">MSLQSAYREDLRELVAALDDHGIFRPGEREAWEEGIEEADDMSELMTTAEALHAAMVDREGVDEVVSEHTEERTQAFV</sequence>
<dbReference type="Proteomes" id="UP000198932">
    <property type="component" value="Unassembled WGS sequence"/>
</dbReference>
<dbReference type="RefSeq" id="WP_092924159.1">
    <property type="nucleotide sequence ID" value="NZ_FOYN01000005.1"/>
</dbReference>
<proteinExistence type="predicted"/>
<organism evidence="1 2">
    <name type="scientific">Halorubrum sodomense</name>
    <dbReference type="NCBI Taxonomy" id="35743"/>
    <lineage>
        <taxon>Archaea</taxon>
        <taxon>Methanobacteriati</taxon>
        <taxon>Methanobacteriota</taxon>
        <taxon>Stenosarchaea group</taxon>
        <taxon>Halobacteria</taxon>
        <taxon>Halobacteriales</taxon>
        <taxon>Haloferacaceae</taxon>
        <taxon>Halorubrum</taxon>
    </lineage>
</organism>
<name>A0A1I6HZB3_HALSD</name>
<accession>A0A1I6HZB3</accession>
<keyword evidence="2" id="KW-1185">Reference proteome</keyword>
<evidence type="ECO:0000313" key="2">
    <source>
        <dbReference type="Proteomes" id="UP000198932"/>
    </source>
</evidence>
<evidence type="ECO:0000313" key="1">
    <source>
        <dbReference type="EMBL" id="SFR59791.1"/>
    </source>
</evidence>
<dbReference type="STRING" id="35743.SAMN04487937_2997"/>
<protein>
    <submittedName>
        <fullName evidence="1">Uncharacterized protein</fullName>
    </submittedName>
</protein>
<dbReference type="EMBL" id="FOYN01000005">
    <property type="protein sequence ID" value="SFR59791.1"/>
    <property type="molecule type" value="Genomic_DNA"/>
</dbReference>
<dbReference type="OrthoDB" id="319180at2157"/>